<comment type="caution">
    <text evidence="1">The sequence shown here is derived from an EMBL/GenBank/DDBJ whole genome shotgun (WGS) entry which is preliminary data.</text>
</comment>
<keyword evidence="2" id="KW-1185">Reference proteome</keyword>
<dbReference type="Proteomes" id="UP000268372">
    <property type="component" value="Unassembled WGS sequence"/>
</dbReference>
<sequence length="125" mass="14308">MKLTFFNTHTNSKLSGIEKTDLDIKIKNLFHSELPSASGLTITFTFTTTYGRNGDKFASKLAESGDRINYYLNKDKKYEIAGSTQKLTNNEFEIREVLLAKIEMGVKYNCVLTEWDIATADRMHR</sequence>
<evidence type="ECO:0000313" key="1">
    <source>
        <dbReference type="EMBL" id="RRA89850.1"/>
    </source>
</evidence>
<accession>A0A3P1AMF7</accession>
<gene>
    <name evidence="1" type="ORF">EG242_14010</name>
</gene>
<reference evidence="1 2" key="1">
    <citation type="submission" date="2018-11" db="EMBL/GenBank/DDBJ databases">
        <title>Flavobacterium sp. nov., YIM 102796 draft genome.</title>
        <authorList>
            <person name="Li G."/>
            <person name="Jiang Y."/>
        </authorList>
    </citation>
    <scope>NUCLEOTIDE SEQUENCE [LARGE SCALE GENOMIC DNA]</scope>
    <source>
        <strain evidence="1 2">YIM 102796</strain>
    </source>
</reference>
<dbReference type="RefSeq" id="WP_124900487.1">
    <property type="nucleotide sequence ID" value="NZ_RQTJ01000049.1"/>
</dbReference>
<organism evidence="1 2">
    <name type="scientific">Paenimyroides viscosum</name>
    <dbReference type="NCBI Taxonomy" id="2488729"/>
    <lineage>
        <taxon>Bacteria</taxon>
        <taxon>Pseudomonadati</taxon>
        <taxon>Bacteroidota</taxon>
        <taxon>Flavobacteriia</taxon>
        <taxon>Flavobacteriales</taxon>
        <taxon>Flavobacteriaceae</taxon>
        <taxon>Paenimyroides</taxon>
    </lineage>
</organism>
<protein>
    <submittedName>
        <fullName evidence="1">Uncharacterized protein</fullName>
    </submittedName>
</protein>
<evidence type="ECO:0000313" key="2">
    <source>
        <dbReference type="Proteomes" id="UP000268372"/>
    </source>
</evidence>
<dbReference type="AlphaFoldDB" id="A0A3P1AMF7"/>
<proteinExistence type="predicted"/>
<name>A0A3P1AMF7_9FLAO</name>
<dbReference type="EMBL" id="RQTJ01000049">
    <property type="protein sequence ID" value="RRA89850.1"/>
    <property type="molecule type" value="Genomic_DNA"/>
</dbReference>
<dbReference type="OrthoDB" id="9871908at2"/>